<evidence type="ECO:0000313" key="5">
    <source>
        <dbReference type="Proteomes" id="UP001320766"/>
    </source>
</evidence>
<comment type="caution">
    <text evidence="4">The sequence shown here is derived from an EMBL/GenBank/DDBJ whole genome shotgun (WGS) entry which is preliminary data.</text>
</comment>
<feature type="coiled-coil region" evidence="1">
    <location>
        <begin position="484"/>
        <end position="511"/>
    </location>
</feature>
<dbReference type="InterPro" id="IPR049052">
    <property type="entry name" value="nSTAND1"/>
</dbReference>
<evidence type="ECO:0000259" key="3">
    <source>
        <dbReference type="Pfam" id="PF20703"/>
    </source>
</evidence>
<proteinExistence type="predicted"/>
<dbReference type="EMBL" id="JAMZEC010000001">
    <property type="protein sequence ID" value="MCP2345203.1"/>
    <property type="molecule type" value="Genomic_DNA"/>
</dbReference>
<dbReference type="Gene3D" id="1.25.40.10">
    <property type="entry name" value="Tetratricopeptide repeat domain"/>
    <property type="match status" value="2"/>
</dbReference>
<evidence type="ECO:0000313" key="4">
    <source>
        <dbReference type="EMBL" id="MCP2345203.1"/>
    </source>
</evidence>
<gene>
    <name evidence="4" type="ORF">HD595_001325</name>
</gene>
<dbReference type="RefSeq" id="WP_253766597.1">
    <property type="nucleotide sequence ID" value="NZ_BAAAVE010000005.1"/>
</dbReference>
<protein>
    <recommendedName>
        <fullName evidence="3">Novel STAND NTPase 1 domain-containing protein</fullName>
    </recommendedName>
</protein>
<dbReference type="InterPro" id="IPR011990">
    <property type="entry name" value="TPR-like_helical_dom_sf"/>
</dbReference>
<keyword evidence="5" id="KW-1185">Reference proteome</keyword>
<evidence type="ECO:0000256" key="2">
    <source>
        <dbReference type="SAM" id="MobiDB-lite"/>
    </source>
</evidence>
<dbReference type="SMART" id="SM00028">
    <property type="entry name" value="TPR"/>
    <property type="match status" value="4"/>
</dbReference>
<evidence type="ECO:0000256" key="1">
    <source>
        <dbReference type="SAM" id="Coils"/>
    </source>
</evidence>
<keyword evidence="1" id="KW-0175">Coiled coil</keyword>
<feature type="domain" description="Novel STAND NTPase 1" evidence="3">
    <location>
        <begin position="11"/>
        <end position="389"/>
    </location>
</feature>
<name>A0ABT1JTX6_9ACTN</name>
<sequence length="635" mass="67978">MTGGPLPAQEPYVGPRPFRRAEAPLFFGRSREARLVRDAWLSERVVVLHGAAAVGKTSLLHAGVLPLLSGEAPDAPGGAPRHTAVLPVGRLVHQATWPLARAPGPGGHRFTLLSSWTPAGRSPDPGRPLTAVLGDVADHRRPYRILGAIDHFEELFTVFPERLAERERLVAELARALRELPLNLLLVVRDDQLAALSGYEGVLSPQPFTYLRLEGLDPDSARAAMTGPAGRAGRRFAPGVAERLVERLRTSVYTDRLGESVELVGDRVSPFELQLACSALWAGLAPGEETITAESLARLGDLSGVLAAYFDRAVRDVSVETNWPEGALRAWIRAAFVTERGTRGTAYRGLSQTADLPNAVVDALVARHVLTEEQRAGSLWYQLAQERLVEAVRASGAPGGPAPPAGQEALPARPSGQEPSPGRSPGQEPLPARSPADFRAAAEAALGEGNFVSARRFAEAAARRSLEQGDEWQFANLLAFQGEVARVEGDLESARETLTAARSEFESQQDTLATVRVLTALAEVCLSMGNADEAVELGRQAVSRLPGDVPARTTLAYALWRAGSPADAEAVYNDALDLDRDAARALHGRGRVRIALRDHEGAVADLRRALALGLPRADEDDARAALAEARRHLGG</sequence>
<feature type="region of interest" description="Disordered" evidence="2">
    <location>
        <begin position="394"/>
        <end position="434"/>
    </location>
</feature>
<dbReference type="Pfam" id="PF14559">
    <property type="entry name" value="TPR_19"/>
    <property type="match status" value="1"/>
</dbReference>
<dbReference type="Proteomes" id="UP001320766">
    <property type="component" value="Unassembled WGS sequence"/>
</dbReference>
<dbReference type="Pfam" id="PF20703">
    <property type="entry name" value="nSTAND1"/>
    <property type="match status" value="1"/>
</dbReference>
<dbReference type="PANTHER" id="PTHR47691:SF3">
    <property type="entry name" value="HTH-TYPE TRANSCRIPTIONAL REGULATOR RV0890C-RELATED"/>
    <property type="match status" value="1"/>
</dbReference>
<dbReference type="InterPro" id="IPR019734">
    <property type="entry name" value="TPR_rpt"/>
</dbReference>
<dbReference type="SUPFAM" id="SSF48452">
    <property type="entry name" value="TPR-like"/>
    <property type="match status" value="1"/>
</dbReference>
<reference evidence="4 5" key="1">
    <citation type="submission" date="2022-06" db="EMBL/GenBank/DDBJ databases">
        <title>Sequencing the genomes of 1000 actinobacteria strains.</title>
        <authorList>
            <person name="Klenk H.-P."/>
        </authorList>
    </citation>
    <scope>NUCLEOTIDE SEQUENCE [LARGE SCALE GENOMIC DNA]</scope>
    <source>
        <strain evidence="4 5">DSM 44170</strain>
    </source>
</reference>
<accession>A0ABT1JTX6</accession>
<dbReference type="PANTHER" id="PTHR47691">
    <property type="entry name" value="REGULATOR-RELATED"/>
    <property type="match status" value="1"/>
</dbReference>
<organism evidence="4 5">
    <name type="scientific">Nonomuraea roseoviolacea subsp. carminata</name>
    <dbReference type="NCBI Taxonomy" id="160689"/>
    <lineage>
        <taxon>Bacteria</taxon>
        <taxon>Bacillati</taxon>
        <taxon>Actinomycetota</taxon>
        <taxon>Actinomycetes</taxon>
        <taxon>Streptosporangiales</taxon>
        <taxon>Streptosporangiaceae</taxon>
        <taxon>Nonomuraea</taxon>
    </lineage>
</organism>